<evidence type="ECO:0000256" key="2">
    <source>
        <dbReference type="ARBA" id="ARBA00022679"/>
    </source>
</evidence>
<dbReference type="Gene3D" id="3.40.50.300">
    <property type="entry name" value="P-loop containing nucleotide triphosphate hydrolases"/>
    <property type="match status" value="1"/>
</dbReference>
<dbReference type="Gene3D" id="1.20.272.10">
    <property type="match status" value="1"/>
</dbReference>
<organism evidence="8 9">
    <name type="scientific">Telmatospirillum siberiense</name>
    <dbReference type="NCBI Taxonomy" id="382514"/>
    <lineage>
        <taxon>Bacteria</taxon>
        <taxon>Pseudomonadati</taxon>
        <taxon>Pseudomonadota</taxon>
        <taxon>Alphaproteobacteria</taxon>
        <taxon>Rhodospirillales</taxon>
        <taxon>Rhodospirillaceae</taxon>
        <taxon>Telmatospirillum</taxon>
    </lineage>
</organism>
<evidence type="ECO:0000256" key="7">
    <source>
        <dbReference type="ARBA" id="ARBA00049244"/>
    </source>
</evidence>
<protein>
    <recommendedName>
        <fullName evidence="1">DNA-directed DNA polymerase</fullName>
        <ecNumber evidence="1">2.7.7.7</ecNumber>
    </recommendedName>
</protein>
<name>A0A2N3PN13_9PROT</name>
<keyword evidence="2" id="KW-0808">Transferase</keyword>
<dbReference type="PANTHER" id="PTHR34388:SF1">
    <property type="entry name" value="DNA POLYMERASE III SUBUNIT DELTA"/>
    <property type="match status" value="1"/>
</dbReference>
<keyword evidence="4" id="KW-0235">DNA replication</keyword>
<dbReference type="RefSeq" id="WP_101253390.1">
    <property type="nucleotide sequence ID" value="NZ_PIUM01000044.1"/>
</dbReference>
<dbReference type="GO" id="GO:0003887">
    <property type="term" value="F:DNA-directed DNA polymerase activity"/>
    <property type="evidence" value="ECO:0007669"/>
    <property type="project" value="UniProtKB-KW"/>
</dbReference>
<keyword evidence="3" id="KW-0548">Nucleotidyltransferase</keyword>
<keyword evidence="5" id="KW-0239">DNA-directed DNA polymerase</keyword>
<evidence type="ECO:0000256" key="4">
    <source>
        <dbReference type="ARBA" id="ARBA00022705"/>
    </source>
</evidence>
<keyword evidence="9" id="KW-1185">Reference proteome</keyword>
<dbReference type="EC" id="2.7.7.7" evidence="1"/>
<comment type="catalytic activity">
    <reaction evidence="7">
        <text>DNA(n) + a 2'-deoxyribonucleoside 5'-triphosphate = DNA(n+1) + diphosphate</text>
        <dbReference type="Rhea" id="RHEA:22508"/>
        <dbReference type="Rhea" id="RHEA-COMP:17339"/>
        <dbReference type="Rhea" id="RHEA-COMP:17340"/>
        <dbReference type="ChEBI" id="CHEBI:33019"/>
        <dbReference type="ChEBI" id="CHEBI:61560"/>
        <dbReference type="ChEBI" id="CHEBI:173112"/>
        <dbReference type="EC" id="2.7.7.7"/>
    </reaction>
</comment>
<comment type="similarity">
    <text evidence="6">Belongs to the DNA polymerase HolA subunit family.</text>
</comment>
<dbReference type="Gene3D" id="1.10.8.60">
    <property type="match status" value="1"/>
</dbReference>
<gene>
    <name evidence="8" type="ORF">CWS72_25035</name>
</gene>
<evidence type="ECO:0000256" key="6">
    <source>
        <dbReference type="ARBA" id="ARBA00034754"/>
    </source>
</evidence>
<reference evidence="9" key="1">
    <citation type="submission" date="2017-12" db="EMBL/GenBank/DDBJ databases">
        <title>Draft genome sequence of Telmatospirillum siberiense 26-4b1T, an acidotolerant peatland alphaproteobacterium potentially involved in sulfur cycling.</title>
        <authorList>
            <person name="Hausmann B."/>
            <person name="Pjevac P."/>
            <person name="Schreck K."/>
            <person name="Herbold C.W."/>
            <person name="Daims H."/>
            <person name="Wagner M."/>
            <person name="Pester M."/>
            <person name="Loy A."/>
        </authorList>
    </citation>
    <scope>NUCLEOTIDE SEQUENCE [LARGE SCALE GENOMIC DNA]</scope>
    <source>
        <strain evidence="9">26-4b1</strain>
    </source>
</reference>
<dbReference type="GO" id="GO:0003677">
    <property type="term" value="F:DNA binding"/>
    <property type="evidence" value="ECO:0007669"/>
    <property type="project" value="InterPro"/>
</dbReference>
<evidence type="ECO:0000256" key="1">
    <source>
        <dbReference type="ARBA" id="ARBA00012417"/>
    </source>
</evidence>
<dbReference type="PANTHER" id="PTHR34388">
    <property type="entry name" value="DNA POLYMERASE III SUBUNIT DELTA"/>
    <property type="match status" value="1"/>
</dbReference>
<dbReference type="SUPFAM" id="SSF52540">
    <property type="entry name" value="P-loop containing nucleoside triphosphate hydrolases"/>
    <property type="match status" value="1"/>
</dbReference>
<evidence type="ECO:0000313" key="9">
    <source>
        <dbReference type="Proteomes" id="UP000233293"/>
    </source>
</evidence>
<dbReference type="GO" id="GO:0009360">
    <property type="term" value="C:DNA polymerase III complex"/>
    <property type="evidence" value="ECO:0007669"/>
    <property type="project" value="TreeGrafter"/>
</dbReference>
<accession>A0A2N3PN13</accession>
<dbReference type="Proteomes" id="UP000233293">
    <property type="component" value="Unassembled WGS sequence"/>
</dbReference>
<dbReference type="SUPFAM" id="SSF48019">
    <property type="entry name" value="post-AAA+ oligomerization domain-like"/>
    <property type="match status" value="1"/>
</dbReference>
<dbReference type="EMBL" id="PIUM01000044">
    <property type="protein sequence ID" value="PKU21780.1"/>
    <property type="molecule type" value="Genomic_DNA"/>
</dbReference>
<dbReference type="InterPro" id="IPR027417">
    <property type="entry name" value="P-loop_NTPase"/>
</dbReference>
<comment type="caution">
    <text evidence="8">The sequence shown here is derived from an EMBL/GenBank/DDBJ whole genome shotgun (WGS) entry which is preliminary data.</text>
</comment>
<dbReference type="AlphaFoldDB" id="A0A2N3PN13"/>
<evidence type="ECO:0000256" key="5">
    <source>
        <dbReference type="ARBA" id="ARBA00022932"/>
    </source>
</evidence>
<dbReference type="GO" id="GO:0006261">
    <property type="term" value="P:DNA-templated DNA replication"/>
    <property type="evidence" value="ECO:0007669"/>
    <property type="project" value="TreeGrafter"/>
</dbReference>
<evidence type="ECO:0000313" key="8">
    <source>
        <dbReference type="EMBL" id="PKU21780.1"/>
    </source>
</evidence>
<sequence length="348" mass="37061">MKLAGNRIESFLKTPDAAARVVLVYGPDAGLVKERIARLTKGVCADTNDPFRIADLTATGVKDDPARLADEAAAIAMTGGRRVVRVHDAGDGVSQAVQSFLDHPAGDALVLLDAGELGPRSALRKLVEGADNAVALPCYADEGGSLEAVIHESLRVQGLTAEPDAVAWLADHLGGDRLLTRSELEKLALYMGGGGGRVRLEDVIACIGDTAALSLDDLSMACAEGDHPTAQRVLDRLYREGTSPIAVLRSLQRHFQRLHLASGAMGRGKSPDQALAVLRPPPHFRVAEHMRGQLIRWPAERLGTALDLLVNAEMDCKSTGMPAEEICSRTVMQLTRAAGRKGPAAQRR</sequence>
<evidence type="ECO:0000256" key="3">
    <source>
        <dbReference type="ARBA" id="ARBA00022695"/>
    </source>
</evidence>
<dbReference type="InterPro" id="IPR005790">
    <property type="entry name" value="DNA_polIII_delta"/>
</dbReference>
<dbReference type="InterPro" id="IPR008921">
    <property type="entry name" value="DNA_pol3_clamp-load_cplx_C"/>
</dbReference>
<dbReference type="NCBIfam" id="TIGR01128">
    <property type="entry name" value="holA"/>
    <property type="match status" value="1"/>
</dbReference>
<dbReference type="OrthoDB" id="9804983at2"/>
<proteinExistence type="inferred from homology"/>